<dbReference type="InterPro" id="IPR057001">
    <property type="entry name" value="RYYR-CCHC"/>
</dbReference>
<keyword evidence="3" id="KW-1185">Reference proteome</keyword>
<dbReference type="Proteomes" id="UP000887569">
    <property type="component" value="Unplaced"/>
</dbReference>
<feature type="region of interest" description="Disordered" evidence="1">
    <location>
        <begin position="883"/>
        <end position="922"/>
    </location>
</feature>
<evidence type="ECO:0000259" key="2">
    <source>
        <dbReference type="Pfam" id="PF23674"/>
    </source>
</evidence>
<reference evidence="4" key="1">
    <citation type="submission" date="2022-11" db="UniProtKB">
        <authorList>
            <consortium name="WormBaseParasite"/>
        </authorList>
    </citation>
    <scope>IDENTIFICATION</scope>
</reference>
<feature type="compositionally biased region" description="Polar residues" evidence="1">
    <location>
        <begin position="613"/>
        <end position="623"/>
    </location>
</feature>
<feature type="region of interest" description="Disordered" evidence="1">
    <location>
        <begin position="488"/>
        <end position="507"/>
    </location>
</feature>
<feature type="region of interest" description="Disordered" evidence="1">
    <location>
        <begin position="121"/>
        <end position="152"/>
    </location>
</feature>
<feature type="compositionally biased region" description="Polar residues" evidence="1">
    <location>
        <begin position="903"/>
        <end position="921"/>
    </location>
</feature>
<feature type="region of interest" description="Disordered" evidence="1">
    <location>
        <begin position="551"/>
        <end position="574"/>
    </location>
</feature>
<name>A0A914ZKC3_PARUN</name>
<dbReference type="Pfam" id="PF23674">
    <property type="entry name" value="RYYR-CCHC"/>
    <property type="match status" value="1"/>
</dbReference>
<sequence>MYEEAARSTTITESNEPLDEARDGDEVRVNEDRDGHILASTSTIPLDGEGRSVSAIESTYHHDQRGDGVRDLQYPTSHPRINWKCAELRHILSDYRERGIGSTREVAARIAEITGVYVSHSTISRQSKSLTDRSSRSRRSHRNEALIEHGMGIAEYRQRASSDYEDGGSVSPTSNYHPIHNLRSERRVRLPIIPGRSASLRAPSQTPYYMSFSERFKQTSLTVHMSADEVRIYRHTSHSRDGRSIYFRCSKCDNINRKLRTGITPRIKMVDGVVVGNLFPGHHPRCEPMTVVAARALEIERRCRKDIINGMDPKEAWEKGRLAAIAESASLGSSSFYGPGTVLAAFPNWEKCKHLYCTLRAKTLRRRLRNEFFDPQRIAIDDPERPDSHAPRNGVDEISQFDVSEPPRPKRPRFTHNIDYNVLMPSNGERGEDEYGGFIGEDEIAGNELDEDFMDEELDEEIYEKKVDQAVDENIEILEGEEEVITPLSSSKGDRYASTASEEDNTSVGVEEHIITNSEDTICDDDMLLQAEPLILRGRIPTSVTDAVDADVSDGVDGETNQRKRSMRLRRQAASYGHTEVIFEPRRLQELEPSSASSRPRRTIRRSRKLSPTPRTSGLSSPRTPFVTIKRSTVVKPNRKELKEYNEDKQSRPINCVNVVSPAGMIPVSIKRDEKFTNGEAAEKLRQIERLITEYNSRSDDKLTSILVRRNGRMKMYGSKALIAASLRSSLWQSLRNAVDREELFEDDKVMSLPLMKIRSESEVDAMHGAKMRPLLSDFIVHAHFPYPHSFVANRAPAYWPSDVRYCDPNKEDIKFTNISRRPHYRLFSSVVEGQRYVLKYAYQYYREFLLEHFKISSVPGFESDLHVKEYCGSRDDAANDIDLSASGCAEPSPERGAERGSSAGSHPSVTLETNHRQSQGDCMRYRTMTEDMGIIADRVNSIQIKSSCRAMALFADEGCNLMASGDKTLIAALITSDIKSCMRMMMAKELDKVSETVPLLPIISATAIDHMEEDRAIDVLEGMMSHIRFPWLNPYDGERPPYWPSEIPFISPYADGGKAILNCRLGINTRLQAIKEVLRSIHWFHMEMLSEKLHIDQYSLDTTRKHRTVSSGTTSVAREGISQKMYEGSEEVFRRARSLPRMSTLHRTQRPMKEPSSTEEVTQVFCRCDGNEEVLSEDCRYCDRCVRCFHEKCLPLREVNRFSLCTRCAPN</sequence>
<dbReference type="WBParaSite" id="PgB06_g067_t03">
    <property type="protein sequence ID" value="PgB06_g067_t03"/>
    <property type="gene ID" value="PgB06_g067"/>
</dbReference>
<feature type="compositionally biased region" description="Basic and acidic residues" evidence="1">
    <location>
        <begin position="379"/>
        <end position="390"/>
    </location>
</feature>
<dbReference type="AlphaFoldDB" id="A0A914ZKC3"/>
<feature type="region of interest" description="Disordered" evidence="1">
    <location>
        <begin position="1"/>
        <end position="27"/>
    </location>
</feature>
<evidence type="ECO:0000313" key="3">
    <source>
        <dbReference type="Proteomes" id="UP000887569"/>
    </source>
</evidence>
<evidence type="ECO:0000313" key="4">
    <source>
        <dbReference type="WBParaSite" id="PgB06_g067_t03"/>
    </source>
</evidence>
<evidence type="ECO:0000256" key="1">
    <source>
        <dbReference type="SAM" id="MobiDB-lite"/>
    </source>
</evidence>
<feature type="compositionally biased region" description="Basic residues" evidence="1">
    <location>
        <begin position="599"/>
        <end position="609"/>
    </location>
</feature>
<accession>A0A914ZKC3</accession>
<feature type="region of interest" description="Disordered" evidence="1">
    <location>
        <begin position="379"/>
        <end position="413"/>
    </location>
</feature>
<feature type="domain" description="RYYR-CCHC" evidence="2">
    <location>
        <begin position="208"/>
        <end position="286"/>
    </location>
</feature>
<proteinExistence type="predicted"/>
<organism evidence="3 4">
    <name type="scientific">Parascaris univalens</name>
    <name type="common">Nematode worm</name>
    <dbReference type="NCBI Taxonomy" id="6257"/>
    <lineage>
        <taxon>Eukaryota</taxon>
        <taxon>Metazoa</taxon>
        <taxon>Ecdysozoa</taxon>
        <taxon>Nematoda</taxon>
        <taxon>Chromadorea</taxon>
        <taxon>Rhabditida</taxon>
        <taxon>Spirurina</taxon>
        <taxon>Ascaridomorpha</taxon>
        <taxon>Ascaridoidea</taxon>
        <taxon>Ascarididae</taxon>
        <taxon>Parascaris</taxon>
    </lineage>
</organism>
<protein>
    <recommendedName>
        <fullName evidence="2">RYYR-CCHC domain-containing protein</fullName>
    </recommendedName>
</protein>
<feature type="region of interest" description="Disordered" evidence="1">
    <location>
        <begin position="587"/>
        <end position="624"/>
    </location>
</feature>